<dbReference type="InterPro" id="IPR050226">
    <property type="entry name" value="NagZ_Beta-hexosaminidase"/>
</dbReference>
<dbReference type="Gene3D" id="3.20.20.300">
    <property type="entry name" value="Glycoside hydrolase, family 3, N-terminal domain"/>
    <property type="match status" value="1"/>
</dbReference>
<feature type="domain" description="Glycoside hydrolase family 3 N-terminal" evidence="6">
    <location>
        <begin position="5"/>
        <end position="288"/>
    </location>
</feature>
<dbReference type="Pfam" id="PF00933">
    <property type="entry name" value="Glyco_hydro_3"/>
    <property type="match status" value="1"/>
</dbReference>
<dbReference type="InterPro" id="IPR017853">
    <property type="entry name" value="GH"/>
</dbReference>
<proteinExistence type="inferred from homology"/>
<comment type="catalytic activity">
    <reaction evidence="1">
        <text>Hydrolysis of terminal non-reducing N-acetyl-D-hexosamine residues in N-acetyl-beta-D-hexosaminides.</text>
        <dbReference type="EC" id="3.2.1.52"/>
    </reaction>
</comment>
<protein>
    <recommendedName>
        <fullName evidence="3">beta-N-acetylhexosaminidase</fullName>
        <ecNumber evidence="3">3.2.1.52</ecNumber>
    </recommendedName>
</protein>
<dbReference type="AlphaFoldDB" id="A0AA48HHV8"/>
<dbReference type="PANTHER" id="PTHR30480:SF13">
    <property type="entry name" value="BETA-HEXOSAMINIDASE"/>
    <property type="match status" value="1"/>
</dbReference>
<dbReference type="NCBIfam" id="NF003740">
    <property type="entry name" value="PRK05337.1"/>
    <property type="match status" value="1"/>
</dbReference>
<evidence type="ECO:0000256" key="4">
    <source>
        <dbReference type="ARBA" id="ARBA00022801"/>
    </source>
</evidence>
<dbReference type="RefSeq" id="WP_338292700.1">
    <property type="nucleotide sequence ID" value="NZ_AP027272.1"/>
</dbReference>
<evidence type="ECO:0000313" key="7">
    <source>
        <dbReference type="EMBL" id="BDX06696.1"/>
    </source>
</evidence>
<evidence type="ECO:0000256" key="2">
    <source>
        <dbReference type="ARBA" id="ARBA00005336"/>
    </source>
</evidence>
<dbReference type="PANTHER" id="PTHR30480">
    <property type="entry name" value="BETA-HEXOSAMINIDASE-RELATED"/>
    <property type="match status" value="1"/>
</dbReference>
<dbReference type="GO" id="GO:0004563">
    <property type="term" value="F:beta-N-acetylhexosaminidase activity"/>
    <property type="evidence" value="ECO:0007669"/>
    <property type="project" value="UniProtKB-EC"/>
</dbReference>
<evidence type="ECO:0000256" key="3">
    <source>
        <dbReference type="ARBA" id="ARBA00012663"/>
    </source>
</evidence>
<evidence type="ECO:0000313" key="8">
    <source>
        <dbReference type="Proteomes" id="UP001333710"/>
    </source>
</evidence>
<organism evidence="7 8">
    <name type="scientific">Planctobacterium marinum</name>
    <dbReference type="NCBI Taxonomy" id="1631968"/>
    <lineage>
        <taxon>Bacteria</taxon>
        <taxon>Pseudomonadati</taxon>
        <taxon>Pseudomonadota</taxon>
        <taxon>Gammaproteobacteria</taxon>
        <taxon>Alteromonadales</taxon>
        <taxon>Alteromonadaceae</taxon>
        <taxon>Planctobacterium</taxon>
    </lineage>
</organism>
<evidence type="ECO:0000256" key="5">
    <source>
        <dbReference type="ARBA" id="ARBA00023295"/>
    </source>
</evidence>
<comment type="similarity">
    <text evidence="2">Belongs to the glycosyl hydrolase 3 family.</text>
</comment>
<dbReference type="EC" id="3.2.1.52" evidence="3"/>
<accession>A0AA48HHV8</accession>
<sequence>MLDLPGQSLSAEDKEILEHPLTGGLIFFTRNFEDHQQIAELTSEIRSKVPKPLLFAVDQEGGRVQRFRQDFTALPSMGSILELCQGNMDSAVSYCQAVAELMALEIQSVGIDISFAPVADINDISEVIGDRGFASDKSSVVKLVNGFCQGMRAAGMATTGKHFPGHGSVKEDSHIALPIDNREAAEILDKDYWVFQQLMSQGALDAVMPAHVIYPAFDELPAGFSKVWIQQQLRERLQFKGAVFSDDLTMEGAVKSGSPTERAHLAIGAGCDMALICNSRDTAIEVLDSYQGQPKMSTAIAEMIMAAPTFKGLTNCQSSERWQTLRAKLDELNEH</sequence>
<dbReference type="InterPro" id="IPR036962">
    <property type="entry name" value="Glyco_hydro_3_N_sf"/>
</dbReference>
<reference evidence="7" key="1">
    <citation type="submission" date="2023-01" db="EMBL/GenBank/DDBJ databases">
        <title>Complete genome sequence of Planctobacterium marinum strain Dej080120_11.</title>
        <authorList>
            <person name="Ueki S."/>
            <person name="Maruyama F."/>
        </authorList>
    </citation>
    <scope>NUCLEOTIDE SEQUENCE</scope>
    <source>
        <strain evidence="7">Dej080120_11</strain>
    </source>
</reference>
<dbReference type="Proteomes" id="UP001333710">
    <property type="component" value="Chromosome"/>
</dbReference>
<dbReference type="GO" id="GO:0009254">
    <property type="term" value="P:peptidoglycan turnover"/>
    <property type="evidence" value="ECO:0007669"/>
    <property type="project" value="TreeGrafter"/>
</dbReference>
<dbReference type="GO" id="GO:0005975">
    <property type="term" value="P:carbohydrate metabolic process"/>
    <property type="evidence" value="ECO:0007669"/>
    <property type="project" value="InterPro"/>
</dbReference>
<evidence type="ECO:0000256" key="1">
    <source>
        <dbReference type="ARBA" id="ARBA00001231"/>
    </source>
</evidence>
<evidence type="ECO:0000259" key="6">
    <source>
        <dbReference type="Pfam" id="PF00933"/>
    </source>
</evidence>
<keyword evidence="8" id="KW-1185">Reference proteome</keyword>
<dbReference type="EMBL" id="AP027272">
    <property type="protein sequence ID" value="BDX06696.1"/>
    <property type="molecule type" value="Genomic_DNA"/>
</dbReference>
<gene>
    <name evidence="7" type="primary">nagZ</name>
    <name evidence="7" type="ORF">MACH26_22170</name>
</gene>
<dbReference type="SUPFAM" id="SSF51445">
    <property type="entry name" value="(Trans)glycosidases"/>
    <property type="match status" value="1"/>
</dbReference>
<dbReference type="InterPro" id="IPR001764">
    <property type="entry name" value="Glyco_hydro_3_N"/>
</dbReference>
<keyword evidence="5" id="KW-0326">Glycosidase</keyword>
<dbReference type="KEGG" id="pmaw:MACH26_22170"/>
<name>A0AA48HHV8_9ALTE</name>
<keyword evidence="4" id="KW-0378">Hydrolase</keyword>